<reference evidence="1 2" key="1">
    <citation type="submission" date="2016-10" db="EMBL/GenBank/DDBJ databases">
        <authorList>
            <person name="de Groot N.N."/>
        </authorList>
    </citation>
    <scope>NUCLEOTIDE SEQUENCE [LARGE SCALE GENOMIC DNA]</scope>
    <source>
        <strain evidence="1 2">DSM 23581</strain>
    </source>
</reference>
<dbReference type="STRING" id="908615.SAMN05421540_10463"/>
<evidence type="ECO:0000313" key="1">
    <source>
        <dbReference type="EMBL" id="SEA22475.1"/>
    </source>
</evidence>
<accession>A0A1H3ZFT3</accession>
<dbReference type="RefSeq" id="WP_093241380.1">
    <property type="nucleotide sequence ID" value="NZ_FNQF01000004.1"/>
</dbReference>
<keyword evidence="2" id="KW-1185">Reference proteome</keyword>
<gene>
    <name evidence="1" type="ORF">SAMN05421540_10463</name>
</gene>
<sequence length="125" mass="14662">MENKKALKLIDQIIKETQEANIITDTTIDQLKELRPFAVDEKLPVVAKSIRLAYEHIEEYEVFIIPIPQDEPLETEEDADETEEDDAITGVESFVYFMNLIKNQHKKVNEDELREYNEKFEAFAE</sequence>
<name>A0A1H3ZFT3_9FLAO</name>
<protein>
    <submittedName>
        <fullName evidence="1">Uncharacterized protein</fullName>
    </submittedName>
</protein>
<dbReference type="AlphaFoldDB" id="A0A1H3ZFT3"/>
<proteinExistence type="predicted"/>
<evidence type="ECO:0000313" key="2">
    <source>
        <dbReference type="Proteomes" id="UP000198820"/>
    </source>
</evidence>
<organism evidence="1 2">
    <name type="scientific">Psychroflexus halocasei</name>
    <dbReference type="NCBI Taxonomy" id="908615"/>
    <lineage>
        <taxon>Bacteria</taxon>
        <taxon>Pseudomonadati</taxon>
        <taxon>Bacteroidota</taxon>
        <taxon>Flavobacteriia</taxon>
        <taxon>Flavobacteriales</taxon>
        <taxon>Flavobacteriaceae</taxon>
        <taxon>Psychroflexus</taxon>
    </lineage>
</organism>
<dbReference type="EMBL" id="FNQF01000004">
    <property type="protein sequence ID" value="SEA22475.1"/>
    <property type="molecule type" value="Genomic_DNA"/>
</dbReference>
<dbReference type="Proteomes" id="UP000198820">
    <property type="component" value="Unassembled WGS sequence"/>
</dbReference>